<dbReference type="InterPro" id="IPR029060">
    <property type="entry name" value="PIN-like_dom_sf"/>
</dbReference>
<dbReference type="InterPro" id="IPR002716">
    <property type="entry name" value="PIN_dom"/>
</dbReference>
<dbReference type="CDD" id="cd18686">
    <property type="entry name" value="PIN_VapC-like"/>
    <property type="match status" value="1"/>
</dbReference>
<gene>
    <name evidence="2" type="ORF">A1359_12895</name>
</gene>
<sequence length="125" mass="14078">MKQVVDTCGWIEWLTDGILADQFAPYLADSDNLIVSTSIQYELHKWICREKNEELALHIIALTQQAEVIELTESLALLASEMSLQHKLSFADAIIYATAQQHKAELVTADDHFEGLSGVIYFPKN</sequence>
<dbReference type="EMBL" id="LUUI01000123">
    <property type="protein sequence ID" value="OAI13126.1"/>
    <property type="molecule type" value="Genomic_DNA"/>
</dbReference>
<evidence type="ECO:0000259" key="1">
    <source>
        <dbReference type="Pfam" id="PF01850"/>
    </source>
</evidence>
<proteinExistence type="predicted"/>
<reference evidence="2 3" key="1">
    <citation type="submission" date="2016-03" db="EMBL/GenBank/DDBJ databases">
        <authorList>
            <person name="Ploux O."/>
        </authorList>
    </citation>
    <scope>NUCLEOTIDE SEQUENCE [LARGE SCALE GENOMIC DNA]</scope>
    <source>
        <strain evidence="2 3">R-45370</strain>
    </source>
</reference>
<organism evidence="2 3">
    <name type="scientific">Methylomonas lenta</name>
    <dbReference type="NCBI Taxonomy" id="980561"/>
    <lineage>
        <taxon>Bacteria</taxon>
        <taxon>Pseudomonadati</taxon>
        <taxon>Pseudomonadota</taxon>
        <taxon>Gammaproteobacteria</taxon>
        <taxon>Methylococcales</taxon>
        <taxon>Methylococcaceae</taxon>
        <taxon>Methylomonas</taxon>
    </lineage>
</organism>
<feature type="domain" description="PIN" evidence="1">
    <location>
        <begin position="4"/>
        <end position="114"/>
    </location>
</feature>
<dbReference type="SUPFAM" id="SSF88723">
    <property type="entry name" value="PIN domain-like"/>
    <property type="match status" value="1"/>
</dbReference>
<dbReference type="Pfam" id="PF01850">
    <property type="entry name" value="PIN"/>
    <property type="match status" value="1"/>
</dbReference>
<keyword evidence="3" id="KW-1185">Reference proteome</keyword>
<protein>
    <submittedName>
        <fullName evidence="2">PIN domain-containing protein</fullName>
    </submittedName>
</protein>
<evidence type="ECO:0000313" key="3">
    <source>
        <dbReference type="Proteomes" id="UP000078476"/>
    </source>
</evidence>
<dbReference type="Proteomes" id="UP000078476">
    <property type="component" value="Unassembled WGS sequence"/>
</dbReference>
<dbReference type="OrthoDB" id="199285at2"/>
<dbReference type="Gene3D" id="3.40.50.1010">
    <property type="entry name" value="5'-nuclease"/>
    <property type="match status" value="1"/>
</dbReference>
<comment type="caution">
    <text evidence="2">The sequence shown here is derived from an EMBL/GenBank/DDBJ whole genome shotgun (WGS) entry which is preliminary data.</text>
</comment>
<dbReference type="AlphaFoldDB" id="A0A177N554"/>
<accession>A0A177N554</accession>
<dbReference type="STRING" id="980561.A1359_12895"/>
<name>A0A177N554_9GAMM</name>
<dbReference type="RefSeq" id="WP_066984660.1">
    <property type="nucleotide sequence ID" value="NZ_LUUI01000123.1"/>
</dbReference>
<evidence type="ECO:0000313" key="2">
    <source>
        <dbReference type="EMBL" id="OAI13126.1"/>
    </source>
</evidence>